<dbReference type="Proteomes" id="UP000886819">
    <property type="component" value="Unassembled WGS sequence"/>
</dbReference>
<keyword evidence="3 7" id="KW-0238">DNA-binding</keyword>
<sequence>MPGETTYTILIVEDDATIARLLQENLARWGFDARCVEDFSDVLGAFEAARPHLTLLDISLPYYNGYYWCDRIRRVSSAPILFLSSRSDNMDVVMAVNMGGDDYVAKPFSMEVLIAKINALLRRAYRYAGPARTLSVGGATLNLDDGSLSVGAARVELTRNESRILFALLEKKNTVVSREEIMRRLWDDDSFVDDNTLTVNINRLRKKLDSAGLSSLIETKRGEGYIVHD</sequence>
<reference evidence="10" key="1">
    <citation type="submission" date="2020-10" db="EMBL/GenBank/DDBJ databases">
        <authorList>
            <person name="Gilroy R."/>
        </authorList>
    </citation>
    <scope>NUCLEOTIDE SEQUENCE</scope>
    <source>
        <strain evidence="10">ChiHile30-977</strain>
    </source>
</reference>
<evidence type="ECO:0000256" key="5">
    <source>
        <dbReference type="ARBA" id="ARBA00024867"/>
    </source>
</evidence>
<dbReference type="GO" id="GO:0006355">
    <property type="term" value="P:regulation of DNA-templated transcription"/>
    <property type="evidence" value="ECO:0007669"/>
    <property type="project" value="InterPro"/>
</dbReference>
<reference evidence="10" key="2">
    <citation type="journal article" date="2021" name="PeerJ">
        <title>Extensive microbial diversity within the chicken gut microbiome revealed by metagenomics and culture.</title>
        <authorList>
            <person name="Gilroy R."/>
            <person name="Ravi A."/>
            <person name="Getino M."/>
            <person name="Pursley I."/>
            <person name="Horton D.L."/>
            <person name="Alikhan N.F."/>
            <person name="Baker D."/>
            <person name="Gharbi K."/>
            <person name="Hall N."/>
            <person name="Watson M."/>
            <person name="Adriaenssens E.M."/>
            <person name="Foster-Nyarko E."/>
            <person name="Jarju S."/>
            <person name="Secka A."/>
            <person name="Antonio M."/>
            <person name="Oren A."/>
            <person name="Chaudhuri R.R."/>
            <person name="La Ragione R."/>
            <person name="Hildebrand F."/>
            <person name="Pallen M.J."/>
        </authorList>
    </citation>
    <scope>NUCLEOTIDE SEQUENCE</scope>
    <source>
        <strain evidence="10">ChiHile30-977</strain>
    </source>
</reference>
<evidence type="ECO:0000256" key="7">
    <source>
        <dbReference type="PROSITE-ProRule" id="PRU01091"/>
    </source>
</evidence>
<evidence type="ECO:0000313" key="11">
    <source>
        <dbReference type="Proteomes" id="UP000886819"/>
    </source>
</evidence>
<evidence type="ECO:0000256" key="2">
    <source>
        <dbReference type="ARBA" id="ARBA00023015"/>
    </source>
</evidence>
<dbReference type="InterPro" id="IPR016032">
    <property type="entry name" value="Sig_transdc_resp-reg_C-effctor"/>
</dbReference>
<evidence type="ECO:0000256" key="4">
    <source>
        <dbReference type="ARBA" id="ARBA00023163"/>
    </source>
</evidence>
<dbReference type="GO" id="GO:0000156">
    <property type="term" value="F:phosphorelay response regulator activity"/>
    <property type="evidence" value="ECO:0007669"/>
    <property type="project" value="TreeGrafter"/>
</dbReference>
<dbReference type="GO" id="GO:0005829">
    <property type="term" value="C:cytosol"/>
    <property type="evidence" value="ECO:0007669"/>
    <property type="project" value="TreeGrafter"/>
</dbReference>
<dbReference type="InterPro" id="IPR001867">
    <property type="entry name" value="OmpR/PhoB-type_DNA-bd"/>
</dbReference>
<dbReference type="Gene3D" id="1.10.10.10">
    <property type="entry name" value="Winged helix-like DNA-binding domain superfamily/Winged helix DNA-binding domain"/>
    <property type="match status" value="1"/>
</dbReference>
<feature type="domain" description="Response regulatory" evidence="8">
    <location>
        <begin position="8"/>
        <end position="121"/>
    </location>
</feature>
<dbReference type="InterPro" id="IPR036388">
    <property type="entry name" value="WH-like_DNA-bd_sf"/>
</dbReference>
<evidence type="ECO:0000256" key="1">
    <source>
        <dbReference type="ARBA" id="ARBA00018672"/>
    </source>
</evidence>
<comment type="caution">
    <text evidence="10">The sequence shown here is derived from an EMBL/GenBank/DDBJ whole genome shotgun (WGS) entry which is preliminary data.</text>
</comment>
<evidence type="ECO:0000313" key="10">
    <source>
        <dbReference type="EMBL" id="HIQ62039.1"/>
    </source>
</evidence>
<dbReference type="PROSITE" id="PS51755">
    <property type="entry name" value="OMPR_PHOB"/>
    <property type="match status" value="1"/>
</dbReference>
<dbReference type="Pfam" id="PF00072">
    <property type="entry name" value="Response_reg"/>
    <property type="match status" value="1"/>
</dbReference>
<accession>A0A9D0YTY0</accession>
<dbReference type="Pfam" id="PF00486">
    <property type="entry name" value="Trans_reg_C"/>
    <property type="match status" value="1"/>
</dbReference>
<evidence type="ECO:0000259" key="9">
    <source>
        <dbReference type="PROSITE" id="PS51755"/>
    </source>
</evidence>
<dbReference type="CDD" id="cd18159">
    <property type="entry name" value="REC_OmpR_NsrR-like"/>
    <property type="match status" value="1"/>
</dbReference>
<dbReference type="SUPFAM" id="SSF52172">
    <property type="entry name" value="CheY-like"/>
    <property type="match status" value="1"/>
</dbReference>
<dbReference type="PANTHER" id="PTHR48111">
    <property type="entry name" value="REGULATOR OF RPOS"/>
    <property type="match status" value="1"/>
</dbReference>
<dbReference type="SMART" id="SM00862">
    <property type="entry name" value="Trans_reg_C"/>
    <property type="match status" value="1"/>
</dbReference>
<dbReference type="InterPro" id="IPR011006">
    <property type="entry name" value="CheY-like_superfamily"/>
</dbReference>
<keyword evidence="4" id="KW-0804">Transcription</keyword>
<dbReference type="SMART" id="SM00448">
    <property type="entry name" value="REC"/>
    <property type="match status" value="1"/>
</dbReference>
<dbReference type="EMBL" id="DVFI01000007">
    <property type="protein sequence ID" value="HIQ62039.1"/>
    <property type="molecule type" value="Genomic_DNA"/>
</dbReference>
<feature type="domain" description="OmpR/PhoB-type" evidence="9">
    <location>
        <begin position="131"/>
        <end position="229"/>
    </location>
</feature>
<dbReference type="GO" id="GO:0032993">
    <property type="term" value="C:protein-DNA complex"/>
    <property type="evidence" value="ECO:0007669"/>
    <property type="project" value="TreeGrafter"/>
</dbReference>
<feature type="DNA-binding region" description="OmpR/PhoB-type" evidence="7">
    <location>
        <begin position="131"/>
        <end position="229"/>
    </location>
</feature>
<dbReference type="Gene3D" id="3.40.50.2300">
    <property type="match status" value="1"/>
</dbReference>
<dbReference type="SUPFAM" id="SSF46894">
    <property type="entry name" value="C-terminal effector domain of the bipartite response regulators"/>
    <property type="match status" value="1"/>
</dbReference>
<dbReference type="GO" id="GO:0000976">
    <property type="term" value="F:transcription cis-regulatory region binding"/>
    <property type="evidence" value="ECO:0007669"/>
    <property type="project" value="TreeGrafter"/>
</dbReference>
<dbReference type="PANTHER" id="PTHR48111:SF43">
    <property type="entry name" value="STAGE 0 SPORULATION PROTEIN A HOMOLOG"/>
    <property type="match status" value="1"/>
</dbReference>
<proteinExistence type="predicted"/>
<evidence type="ECO:0000256" key="3">
    <source>
        <dbReference type="ARBA" id="ARBA00023125"/>
    </source>
</evidence>
<keyword evidence="2" id="KW-0805">Transcription regulation</keyword>
<evidence type="ECO:0000259" key="8">
    <source>
        <dbReference type="PROSITE" id="PS50110"/>
    </source>
</evidence>
<dbReference type="InterPro" id="IPR039420">
    <property type="entry name" value="WalR-like"/>
</dbReference>
<dbReference type="CDD" id="cd00383">
    <property type="entry name" value="trans_reg_C"/>
    <property type="match status" value="1"/>
</dbReference>
<dbReference type="PROSITE" id="PS50110">
    <property type="entry name" value="RESPONSE_REGULATORY"/>
    <property type="match status" value="1"/>
</dbReference>
<protein>
    <recommendedName>
        <fullName evidence="1">Stage 0 sporulation protein A homolog</fullName>
    </recommendedName>
</protein>
<gene>
    <name evidence="10" type="ORF">IAA66_00455</name>
</gene>
<evidence type="ECO:0000256" key="6">
    <source>
        <dbReference type="PROSITE-ProRule" id="PRU00169"/>
    </source>
</evidence>
<dbReference type="Gene3D" id="6.10.250.690">
    <property type="match status" value="1"/>
</dbReference>
<feature type="modified residue" description="4-aspartylphosphate" evidence="6">
    <location>
        <position position="57"/>
    </location>
</feature>
<dbReference type="AlphaFoldDB" id="A0A9D0YTY0"/>
<organism evidence="10 11">
    <name type="scientific">Candidatus Avichristensenella intestinipullorum</name>
    <dbReference type="NCBI Taxonomy" id="2840693"/>
    <lineage>
        <taxon>Bacteria</taxon>
        <taxon>Bacillati</taxon>
        <taxon>Bacillota</taxon>
        <taxon>Clostridia</taxon>
        <taxon>Candidatus Avichristensenella</taxon>
    </lineage>
</organism>
<comment type="function">
    <text evidence="5">May play the central regulatory role in sporulation. It may be an element of the effector pathway responsible for the activation of sporulation genes in response to nutritional stress. Spo0A may act in concert with spo0H (a sigma factor) to control the expression of some genes that are critical to the sporulation process.</text>
</comment>
<name>A0A9D0YTY0_9FIRM</name>
<dbReference type="InterPro" id="IPR001789">
    <property type="entry name" value="Sig_transdc_resp-reg_receiver"/>
</dbReference>
<keyword evidence="6" id="KW-0597">Phosphoprotein</keyword>